<organism evidence="1 2">
    <name type="scientific">Hebeloma cylindrosporum</name>
    <dbReference type="NCBI Taxonomy" id="76867"/>
    <lineage>
        <taxon>Eukaryota</taxon>
        <taxon>Fungi</taxon>
        <taxon>Dikarya</taxon>
        <taxon>Basidiomycota</taxon>
        <taxon>Agaricomycotina</taxon>
        <taxon>Agaricomycetes</taxon>
        <taxon>Agaricomycetidae</taxon>
        <taxon>Agaricales</taxon>
        <taxon>Agaricineae</taxon>
        <taxon>Hymenogastraceae</taxon>
        <taxon>Hebeloma</taxon>
    </lineage>
</organism>
<dbReference type="AlphaFoldDB" id="A0A0C2Y1B0"/>
<dbReference type="EMBL" id="KN831775">
    <property type="protein sequence ID" value="KIM43603.1"/>
    <property type="molecule type" value="Genomic_DNA"/>
</dbReference>
<reference evidence="1 2" key="1">
    <citation type="submission" date="2014-04" db="EMBL/GenBank/DDBJ databases">
        <authorList>
            <consortium name="DOE Joint Genome Institute"/>
            <person name="Kuo A."/>
            <person name="Gay G."/>
            <person name="Dore J."/>
            <person name="Kohler A."/>
            <person name="Nagy L.G."/>
            <person name="Floudas D."/>
            <person name="Copeland A."/>
            <person name="Barry K.W."/>
            <person name="Cichocki N."/>
            <person name="Veneault-Fourrey C."/>
            <person name="LaButti K."/>
            <person name="Lindquist E.A."/>
            <person name="Lipzen A."/>
            <person name="Lundell T."/>
            <person name="Morin E."/>
            <person name="Murat C."/>
            <person name="Sun H."/>
            <person name="Tunlid A."/>
            <person name="Henrissat B."/>
            <person name="Grigoriev I.V."/>
            <person name="Hibbett D.S."/>
            <person name="Martin F."/>
            <person name="Nordberg H.P."/>
            <person name="Cantor M.N."/>
            <person name="Hua S.X."/>
        </authorList>
    </citation>
    <scope>NUCLEOTIDE SEQUENCE [LARGE SCALE GENOMIC DNA]</scope>
    <source>
        <strain evidence="2">h7</strain>
    </source>
</reference>
<dbReference type="HOGENOM" id="CLU_1415318_0_0_1"/>
<name>A0A0C2Y1B0_HEBCY</name>
<reference evidence="2" key="2">
    <citation type="submission" date="2015-01" db="EMBL/GenBank/DDBJ databases">
        <title>Evolutionary Origins and Diversification of the Mycorrhizal Mutualists.</title>
        <authorList>
            <consortium name="DOE Joint Genome Institute"/>
            <consortium name="Mycorrhizal Genomics Consortium"/>
            <person name="Kohler A."/>
            <person name="Kuo A."/>
            <person name="Nagy L.G."/>
            <person name="Floudas D."/>
            <person name="Copeland A."/>
            <person name="Barry K.W."/>
            <person name="Cichocki N."/>
            <person name="Veneault-Fourrey C."/>
            <person name="LaButti K."/>
            <person name="Lindquist E.A."/>
            <person name="Lipzen A."/>
            <person name="Lundell T."/>
            <person name="Morin E."/>
            <person name="Murat C."/>
            <person name="Riley R."/>
            <person name="Ohm R."/>
            <person name="Sun H."/>
            <person name="Tunlid A."/>
            <person name="Henrissat B."/>
            <person name="Grigoriev I.V."/>
            <person name="Hibbett D.S."/>
            <person name="Martin F."/>
        </authorList>
    </citation>
    <scope>NUCLEOTIDE SEQUENCE [LARGE SCALE GENOMIC DNA]</scope>
    <source>
        <strain evidence="2">h7</strain>
    </source>
</reference>
<gene>
    <name evidence="1" type="ORF">M413DRAFT_384558</name>
</gene>
<evidence type="ECO:0000313" key="2">
    <source>
        <dbReference type="Proteomes" id="UP000053424"/>
    </source>
</evidence>
<evidence type="ECO:0000313" key="1">
    <source>
        <dbReference type="EMBL" id="KIM43603.1"/>
    </source>
</evidence>
<sequence length="192" mass="22423">MVYLIHASPSPYSATLVESILIAMQQHMAESSLLQAFSYIRCCGDASIRNIQPEYLINETHFMTLLKRPRIHYRCVYERGWDKRTFKFYLKQSTQRQIYEPSMSPSPYPISRVIFCPLQPNVGAKFIWWRTTASCLITSSVRAFLKTVTFILERRVTGPVEPEQWPWNHRRIYVPIPSRLNLAVKGYDMNAG</sequence>
<keyword evidence="2" id="KW-1185">Reference proteome</keyword>
<accession>A0A0C2Y1B0</accession>
<protein>
    <submittedName>
        <fullName evidence="1">Uncharacterized protein</fullName>
    </submittedName>
</protein>
<dbReference type="Proteomes" id="UP000053424">
    <property type="component" value="Unassembled WGS sequence"/>
</dbReference>
<proteinExistence type="predicted"/>